<feature type="region of interest" description="Disordered" evidence="1">
    <location>
        <begin position="54"/>
        <end position="103"/>
    </location>
</feature>
<accession>A0A7L9WKG9</accession>
<protein>
    <submittedName>
        <fullName evidence="2">Uncharacterized protein</fullName>
    </submittedName>
</protein>
<keyword evidence="3" id="KW-1185">Reference proteome</keyword>
<dbReference type="Proteomes" id="UP000594118">
    <property type="component" value="Chromosome"/>
</dbReference>
<feature type="compositionally biased region" description="Basic and acidic residues" evidence="1">
    <location>
        <begin position="89"/>
        <end position="99"/>
    </location>
</feature>
<organism evidence="2 3">
    <name type="scientific">Pseudooceanicola spongiae</name>
    <dbReference type="NCBI Taxonomy" id="2613965"/>
    <lineage>
        <taxon>Bacteria</taxon>
        <taxon>Pseudomonadati</taxon>
        <taxon>Pseudomonadota</taxon>
        <taxon>Alphaproteobacteria</taxon>
        <taxon>Rhodobacterales</taxon>
        <taxon>Paracoccaceae</taxon>
        <taxon>Pseudooceanicola</taxon>
    </lineage>
</organism>
<proteinExistence type="predicted"/>
<reference evidence="2 3" key="1">
    <citation type="submission" date="2019-10" db="EMBL/GenBank/DDBJ databases">
        <title>Pseudopuniceibacterium sp. HQ09 islated from Antarctica.</title>
        <authorList>
            <person name="Liao L."/>
            <person name="Su S."/>
            <person name="Chen B."/>
            <person name="Yu Y."/>
        </authorList>
    </citation>
    <scope>NUCLEOTIDE SEQUENCE [LARGE SCALE GENOMIC DNA]</scope>
    <source>
        <strain evidence="2 3">HQ09</strain>
    </source>
</reference>
<evidence type="ECO:0000313" key="3">
    <source>
        <dbReference type="Proteomes" id="UP000594118"/>
    </source>
</evidence>
<dbReference type="RefSeq" id="WP_193083207.1">
    <property type="nucleotide sequence ID" value="NZ_CP045201.1"/>
</dbReference>
<evidence type="ECO:0000313" key="2">
    <source>
        <dbReference type="EMBL" id="QOL80891.1"/>
    </source>
</evidence>
<evidence type="ECO:0000256" key="1">
    <source>
        <dbReference type="SAM" id="MobiDB-lite"/>
    </source>
</evidence>
<dbReference type="KEGG" id="pshq:F3W81_08735"/>
<sequence length="149" mass="15406">MIEMQTSVRFVAPVEARAHVATADPDATSVSSVNALVPPVESLSSMEAVGLMALPLPGRSPDKPPPNAGGGHDRVAEALAQYEGAKQPTETKSRHDEKAAAPNIDPVSLFQGLVTQASRSGGGAGNAFQIYALIQQLATLVEPKVSQPA</sequence>
<name>A0A7L9WKG9_9RHOB</name>
<dbReference type="EMBL" id="CP045201">
    <property type="protein sequence ID" value="QOL80891.1"/>
    <property type="molecule type" value="Genomic_DNA"/>
</dbReference>
<gene>
    <name evidence="2" type="ORF">F3W81_08735</name>
</gene>
<dbReference type="AlphaFoldDB" id="A0A7L9WKG9"/>